<proteinExistence type="predicted"/>
<sequence>MTFRCPARTGLDGKVRTAAETIGSPRPDIEWSPYDVFQCLVEDVPHDFHAAFLRTGARAAPESDVYLCWRDGSPVQWLADIDVCLKKPTPLGTGCTIYRGHPGRCEWQYIDPPQLAA</sequence>
<protein>
    <submittedName>
        <fullName evidence="1">Uncharacterized protein</fullName>
    </submittedName>
</protein>
<organism evidence="1 2">
    <name type="scientific">Streptomyces achromogenes</name>
    <dbReference type="NCBI Taxonomy" id="67255"/>
    <lineage>
        <taxon>Bacteria</taxon>
        <taxon>Bacillati</taxon>
        <taxon>Actinomycetota</taxon>
        <taxon>Actinomycetes</taxon>
        <taxon>Kitasatosporales</taxon>
        <taxon>Streptomycetaceae</taxon>
        <taxon>Streptomyces</taxon>
    </lineage>
</organism>
<dbReference type="GeneID" id="97281310"/>
<gene>
    <name evidence="1" type="ORF">OG350_12770</name>
</gene>
<evidence type="ECO:0000313" key="2">
    <source>
        <dbReference type="Proteomes" id="UP001622557"/>
    </source>
</evidence>
<name>A0ABZ1KPB9_STRAH</name>
<dbReference type="RefSeq" id="WP_405447138.1">
    <property type="nucleotide sequence ID" value="NZ_CP108164.1"/>
</dbReference>
<evidence type="ECO:0000313" key="1">
    <source>
        <dbReference type="EMBL" id="WTQ81144.1"/>
    </source>
</evidence>
<reference evidence="1 2" key="1">
    <citation type="submission" date="2022-10" db="EMBL/GenBank/DDBJ databases">
        <title>The complete genomes of actinobacterial strains from the NBC collection.</title>
        <authorList>
            <person name="Joergensen T.S."/>
            <person name="Alvarez Arevalo M."/>
            <person name="Sterndorff E.B."/>
            <person name="Faurdal D."/>
            <person name="Vuksanovic O."/>
            <person name="Mourched A.-S."/>
            <person name="Charusanti P."/>
            <person name="Shaw S."/>
            <person name="Blin K."/>
            <person name="Weber T."/>
        </authorList>
    </citation>
    <scope>NUCLEOTIDE SEQUENCE [LARGE SCALE GENOMIC DNA]</scope>
    <source>
        <strain evidence="1 2">NBC_00156</strain>
    </source>
</reference>
<dbReference type="EMBL" id="CP108164">
    <property type="protein sequence ID" value="WTQ81144.1"/>
    <property type="molecule type" value="Genomic_DNA"/>
</dbReference>
<dbReference type="Proteomes" id="UP001622557">
    <property type="component" value="Chromosome"/>
</dbReference>
<keyword evidence="2" id="KW-1185">Reference proteome</keyword>
<accession>A0ABZ1KPB9</accession>